<dbReference type="EMBL" id="JMCC02000025">
    <property type="protein sequence ID" value="KIG17386.1"/>
    <property type="molecule type" value="Genomic_DNA"/>
</dbReference>
<gene>
    <name evidence="6" type="ORF">DB30_03305</name>
</gene>
<dbReference type="SUPFAM" id="SSF103473">
    <property type="entry name" value="MFS general substrate transporter"/>
    <property type="match status" value="1"/>
</dbReference>
<evidence type="ECO:0000256" key="2">
    <source>
        <dbReference type="ARBA" id="ARBA00022989"/>
    </source>
</evidence>
<dbReference type="Pfam" id="PF07690">
    <property type="entry name" value="MFS_1"/>
    <property type="match status" value="1"/>
</dbReference>
<dbReference type="PROSITE" id="PS50850">
    <property type="entry name" value="MFS"/>
    <property type="match status" value="1"/>
</dbReference>
<keyword evidence="3 4" id="KW-0472">Membrane</keyword>
<dbReference type="PANTHER" id="PTHR23530">
    <property type="entry name" value="TRANSPORT PROTEIN-RELATED"/>
    <property type="match status" value="1"/>
</dbReference>
<organism evidence="6 7">
    <name type="scientific">Enhygromyxa salina</name>
    <dbReference type="NCBI Taxonomy" id="215803"/>
    <lineage>
        <taxon>Bacteria</taxon>
        <taxon>Pseudomonadati</taxon>
        <taxon>Myxococcota</taxon>
        <taxon>Polyangia</taxon>
        <taxon>Nannocystales</taxon>
        <taxon>Nannocystaceae</taxon>
        <taxon>Enhygromyxa</taxon>
    </lineage>
</organism>
<sequence>MALFPMAILSVFLVRQVEFGVTQIMLLQGVFGVGMVVFEFPSGYLADRIGYRRCLIIAFVLWTIAWPIYGYATSWAQVAAAELLLGVGMAMISGCDTALLYETLLADGREHEFARWSGRQTFYGQLAEGSAALVAGLLFAIAVHLPFLAQAGASALGLVFAVALVEPHREQPGFGDSFGQIRSMLRHVARENPELRAVFLAVVVLGLASFVPVWTVQLYAVDAGMPETWLGPMWAIANFCVAIAALLSHRLFGSRSAALITALCTGLVVAGYLGLGLSHTLWGVGFYYCLTAMRGLQHPVLSHREQRLVPSRDRAGFISLRSMVFRLAFLAVGPAVGWAVDSHGQRPVMLLLAIGFGLAGVLATWALARVPTQPA</sequence>
<name>A0A0C2D282_9BACT</name>
<feature type="transmembrane region" description="Helical" evidence="4">
    <location>
        <begin position="256"/>
        <end position="273"/>
    </location>
</feature>
<dbReference type="Proteomes" id="UP000031599">
    <property type="component" value="Unassembled WGS sequence"/>
</dbReference>
<dbReference type="InterPro" id="IPR036259">
    <property type="entry name" value="MFS_trans_sf"/>
</dbReference>
<protein>
    <submittedName>
        <fullName evidence="6">Transport protein</fullName>
    </submittedName>
</protein>
<evidence type="ECO:0000256" key="4">
    <source>
        <dbReference type="SAM" id="Phobius"/>
    </source>
</evidence>
<evidence type="ECO:0000256" key="3">
    <source>
        <dbReference type="ARBA" id="ARBA00023136"/>
    </source>
</evidence>
<feature type="transmembrane region" description="Helical" evidence="4">
    <location>
        <begin position="78"/>
        <end position="101"/>
    </location>
</feature>
<dbReference type="GO" id="GO:0022857">
    <property type="term" value="F:transmembrane transporter activity"/>
    <property type="evidence" value="ECO:0007669"/>
    <property type="project" value="InterPro"/>
</dbReference>
<feature type="transmembrane region" description="Helical" evidence="4">
    <location>
        <begin position="147"/>
        <end position="165"/>
    </location>
</feature>
<keyword evidence="1 4" id="KW-0812">Transmembrane</keyword>
<evidence type="ECO:0000256" key="1">
    <source>
        <dbReference type="ARBA" id="ARBA00022692"/>
    </source>
</evidence>
<feature type="transmembrane region" description="Helical" evidence="4">
    <location>
        <begin position="229"/>
        <end position="249"/>
    </location>
</feature>
<dbReference type="PANTHER" id="PTHR23530:SF1">
    <property type="entry name" value="PERMEASE, MAJOR FACILITATOR SUPERFAMILY-RELATED"/>
    <property type="match status" value="1"/>
</dbReference>
<dbReference type="InterPro" id="IPR020846">
    <property type="entry name" value="MFS_dom"/>
</dbReference>
<dbReference type="AlphaFoldDB" id="A0A0C2D282"/>
<comment type="caution">
    <text evidence="6">The sequence shown here is derived from an EMBL/GenBank/DDBJ whole genome shotgun (WGS) entry which is preliminary data.</text>
</comment>
<dbReference type="InterPro" id="IPR053160">
    <property type="entry name" value="MFS_DHA3_Transporter"/>
</dbReference>
<reference evidence="6 7" key="1">
    <citation type="submission" date="2014-12" db="EMBL/GenBank/DDBJ databases">
        <title>Genome assembly of Enhygromyxa salina DSM 15201.</title>
        <authorList>
            <person name="Sharma G."/>
            <person name="Subramanian S."/>
        </authorList>
    </citation>
    <scope>NUCLEOTIDE SEQUENCE [LARGE SCALE GENOMIC DNA]</scope>
    <source>
        <strain evidence="6 7">DSM 15201</strain>
    </source>
</reference>
<proteinExistence type="predicted"/>
<accession>A0A0C2D282</accession>
<feature type="transmembrane region" description="Helical" evidence="4">
    <location>
        <begin position="53"/>
        <end position="72"/>
    </location>
</feature>
<keyword evidence="2 4" id="KW-1133">Transmembrane helix</keyword>
<evidence type="ECO:0000259" key="5">
    <source>
        <dbReference type="PROSITE" id="PS50850"/>
    </source>
</evidence>
<dbReference type="Gene3D" id="1.20.1250.20">
    <property type="entry name" value="MFS general substrate transporter like domains"/>
    <property type="match status" value="1"/>
</dbReference>
<feature type="transmembrane region" description="Helical" evidence="4">
    <location>
        <begin position="348"/>
        <end position="368"/>
    </location>
</feature>
<dbReference type="InterPro" id="IPR011701">
    <property type="entry name" value="MFS"/>
</dbReference>
<evidence type="ECO:0000313" key="7">
    <source>
        <dbReference type="Proteomes" id="UP000031599"/>
    </source>
</evidence>
<feature type="transmembrane region" description="Helical" evidence="4">
    <location>
        <begin position="26"/>
        <end position="46"/>
    </location>
</feature>
<feature type="transmembrane region" description="Helical" evidence="4">
    <location>
        <begin position="317"/>
        <end position="336"/>
    </location>
</feature>
<feature type="domain" description="Major facilitator superfamily (MFS) profile" evidence="5">
    <location>
        <begin position="1"/>
        <end position="169"/>
    </location>
</feature>
<feature type="transmembrane region" description="Helical" evidence="4">
    <location>
        <begin position="122"/>
        <end position="141"/>
    </location>
</feature>
<feature type="transmembrane region" description="Helical" evidence="4">
    <location>
        <begin position="195"/>
        <end position="217"/>
    </location>
</feature>
<evidence type="ECO:0000313" key="6">
    <source>
        <dbReference type="EMBL" id="KIG17386.1"/>
    </source>
</evidence>